<evidence type="ECO:0000313" key="2">
    <source>
        <dbReference type="EMBL" id="KKQ27078.1"/>
    </source>
</evidence>
<accession>A0A0G0G7I8</accession>
<dbReference type="EMBL" id="LBSX01000015">
    <property type="protein sequence ID" value="KKQ27078.1"/>
    <property type="molecule type" value="Genomic_DNA"/>
</dbReference>
<comment type="caution">
    <text evidence="2">The sequence shown here is derived from an EMBL/GenBank/DDBJ whole genome shotgun (WGS) entry which is preliminary data.</text>
</comment>
<dbReference type="Proteomes" id="UP000034849">
    <property type="component" value="Unassembled WGS sequence"/>
</dbReference>
<dbReference type="AlphaFoldDB" id="A0A0G0G7I8"/>
<protein>
    <recommendedName>
        <fullName evidence="4">Baseplate protein J-like domain-containing protein</fullName>
    </recommendedName>
</protein>
<evidence type="ECO:0000256" key="1">
    <source>
        <dbReference type="SAM" id="Phobius"/>
    </source>
</evidence>
<sequence>MTPKRKQTNEEFFEEKQPVRFYKYVALTFLFITLLLFFVVIFVSAKKATITVTVRPDSVEAKQTFTIGGADQTIVGKTEKTTVELQKNFSPQTGKEIDSVAIGTVTLHNETSLDQTLIPTTRLLTPEGILFRMKDRATVSANGTTTVEVYADKSGRENEIAPSKFSIPGLALDKQKVIYATSENFMVGGIRKIGVLGDSDLNNAQKELLAEMQKTAEEKLAKLHSDLTAVYKVLNNNIESDKKVGEEVNNFSLTGKLELVAFFYDKNEIKNLINKELEKKVVGNSEILSFNDSEPTLNFETYDVSSTIAVVSAAGSGLVSINPESPELAKQIFFGKDKDEVRRYLLSLDHIQEVDVKFSPAWVGTVPALSDHVTVVVKSVE</sequence>
<keyword evidence="1" id="KW-0812">Transmembrane</keyword>
<keyword evidence="1" id="KW-1133">Transmembrane helix</keyword>
<evidence type="ECO:0000313" key="3">
    <source>
        <dbReference type="Proteomes" id="UP000034849"/>
    </source>
</evidence>
<name>A0A0G0G7I8_9BACT</name>
<keyword evidence="1" id="KW-0472">Membrane</keyword>
<dbReference type="STRING" id="1619046.US42_C0015G0021"/>
<reference evidence="2 3" key="1">
    <citation type="journal article" date="2015" name="Nature">
        <title>rRNA introns, odd ribosomes, and small enigmatic genomes across a large radiation of phyla.</title>
        <authorList>
            <person name="Brown C.T."/>
            <person name="Hug L.A."/>
            <person name="Thomas B.C."/>
            <person name="Sharon I."/>
            <person name="Castelle C.J."/>
            <person name="Singh A."/>
            <person name="Wilkins M.J."/>
            <person name="Williams K.H."/>
            <person name="Banfield J.F."/>
        </authorList>
    </citation>
    <scope>NUCLEOTIDE SEQUENCE [LARGE SCALE GENOMIC DNA]</scope>
</reference>
<feature type="transmembrane region" description="Helical" evidence="1">
    <location>
        <begin position="21"/>
        <end position="45"/>
    </location>
</feature>
<evidence type="ECO:0008006" key="4">
    <source>
        <dbReference type="Google" id="ProtNLM"/>
    </source>
</evidence>
<gene>
    <name evidence="2" type="ORF">US42_C0015G0021</name>
</gene>
<organism evidence="2 3">
    <name type="scientific">Candidatus Magasanikbacteria bacterium GW2011_GWC2_37_14</name>
    <dbReference type="NCBI Taxonomy" id="1619046"/>
    <lineage>
        <taxon>Bacteria</taxon>
        <taxon>Candidatus Magasanikiibacteriota</taxon>
    </lineage>
</organism>
<proteinExistence type="predicted"/>